<organism evidence="1">
    <name type="scientific">Rhizophora mucronata</name>
    <name type="common">Asiatic mangrove</name>
    <dbReference type="NCBI Taxonomy" id="61149"/>
    <lineage>
        <taxon>Eukaryota</taxon>
        <taxon>Viridiplantae</taxon>
        <taxon>Streptophyta</taxon>
        <taxon>Embryophyta</taxon>
        <taxon>Tracheophyta</taxon>
        <taxon>Spermatophyta</taxon>
        <taxon>Magnoliopsida</taxon>
        <taxon>eudicotyledons</taxon>
        <taxon>Gunneridae</taxon>
        <taxon>Pentapetalae</taxon>
        <taxon>rosids</taxon>
        <taxon>fabids</taxon>
        <taxon>Malpighiales</taxon>
        <taxon>Rhizophoraceae</taxon>
        <taxon>Rhizophora</taxon>
    </lineage>
</organism>
<name>A0A2P2PZZ4_RHIMU</name>
<dbReference type="AlphaFoldDB" id="A0A2P2PZZ4"/>
<proteinExistence type="predicted"/>
<reference evidence="1" key="1">
    <citation type="submission" date="2018-02" db="EMBL/GenBank/DDBJ databases">
        <title>Rhizophora mucronata_Transcriptome.</title>
        <authorList>
            <person name="Meera S.P."/>
            <person name="Sreeshan A."/>
            <person name="Augustine A."/>
        </authorList>
    </citation>
    <scope>NUCLEOTIDE SEQUENCE</scope>
    <source>
        <tissue evidence="1">Leaf</tissue>
    </source>
</reference>
<dbReference type="EMBL" id="GGEC01079823">
    <property type="protein sequence ID" value="MBX60307.1"/>
    <property type="molecule type" value="Transcribed_RNA"/>
</dbReference>
<evidence type="ECO:0000313" key="1">
    <source>
        <dbReference type="EMBL" id="MBX60307.1"/>
    </source>
</evidence>
<accession>A0A2P2PZZ4</accession>
<protein>
    <submittedName>
        <fullName evidence="1">Uncharacterized protein</fullName>
    </submittedName>
</protein>
<sequence length="63" mass="7162">MSTNLEFSQADMFGAYDIRLKTGHGQPAIWSQLSKLLQLYSVYQTYNTSQNSLCISRITIIKS</sequence>